<comment type="subcellular location">
    <subcellularLocation>
        <location evidence="1">Cell outer membrane</location>
    </subcellularLocation>
</comment>
<dbReference type="InterPro" id="IPR007450">
    <property type="entry name" value="BamE_dom"/>
</dbReference>
<evidence type="ECO:0000256" key="5">
    <source>
        <dbReference type="PROSITE-ProRule" id="PRU00473"/>
    </source>
</evidence>
<dbReference type="InterPro" id="IPR006665">
    <property type="entry name" value="OmpA-like"/>
</dbReference>
<dbReference type="Gene3D" id="3.30.1450.10">
    <property type="match status" value="1"/>
</dbReference>
<feature type="chain" id="PRO_5013340828" description="OmpA-like domain-containing protein" evidence="6">
    <location>
        <begin position="24"/>
        <end position="361"/>
    </location>
</feature>
<dbReference type="STRING" id="123822.B0188_09515"/>
<dbReference type="PROSITE" id="PS51123">
    <property type="entry name" value="OMPA_2"/>
    <property type="match status" value="1"/>
</dbReference>
<keyword evidence="4" id="KW-0998">Cell outer membrane</keyword>
<proteinExistence type="predicted"/>
<dbReference type="InterPro" id="IPR006664">
    <property type="entry name" value="OMP_bac"/>
</dbReference>
<evidence type="ECO:0000256" key="1">
    <source>
        <dbReference type="ARBA" id="ARBA00004442"/>
    </source>
</evidence>
<dbReference type="Proteomes" id="UP000190023">
    <property type="component" value="Unassembled WGS sequence"/>
</dbReference>
<protein>
    <recommendedName>
        <fullName evidence="7">OmpA-like domain-containing protein</fullName>
    </recommendedName>
</protein>
<dbReference type="Pfam" id="PF04355">
    <property type="entry name" value="BamE"/>
    <property type="match status" value="1"/>
</dbReference>
<evidence type="ECO:0000313" key="9">
    <source>
        <dbReference type="Proteomes" id="UP000190023"/>
    </source>
</evidence>
<feature type="domain" description="OmpA-like" evidence="7">
    <location>
        <begin position="128"/>
        <end position="250"/>
    </location>
</feature>
<evidence type="ECO:0000313" key="8">
    <source>
        <dbReference type="EMBL" id="OOS01755.1"/>
    </source>
</evidence>
<dbReference type="PANTHER" id="PTHR30329:SF21">
    <property type="entry name" value="LIPOPROTEIN YIAD-RELATED"/>
    <property type="match status" value="1"/>
</dbReference>
<evidence type="ECO:0000256" key="6">
    <source>
        <dbReference type="SAM" id="SignalP"/>
    </source>
</evidence>
<evidence type="ECO:0000256" key="2">
    <source>
        <dbReference type="ARBA" id="ARBA00022729"/>
    </source>
</evidence>
<evidence type="ECO:0000259" key="7">
    <source>
        <dbReference type="PROSITE" id="PS51123"/>
    </source>
</evidence>
<dbReference type="Pfam" id="PF00691">
    <property type="entry name" value="OmpA"/>
    <property type="match status" value="1"/>
</dbReference>
<reference evidence="8 9" key="1">
    <citation type="submission" date="2017-02" db="EMBL/GenBank/DDBJ databases">
        <title>Draft genome sequence of Haemophilus felis CCUG 31170 type strain.</title>
        <authorList>
            <person name="Engstrom-Jakobsson H."/>
            <person name="Salva-Serra F."/>
            <person name="Thorell K."/>
            <person name="Gonzales-Siles L."/>
            <person name="Karlsson R."/>
            <person name="Boulund F."/>
            <person name="Engstrand L."/>
            <person name="Kristiansson E."/>
            <person name="Moore E."/>
        </authorList>
    </citation>
    <scope>NUCLEOTIDE SEQUENCE [LARGE SCALE GENOMIC DNA]</scope>
    <source>
        <strain evidence="8 9">CCUG 31170</strain>
    </source>
</reference>
<dbReference type="InterPro" id="IPR036737">
    <property type="entry name" value="OmpA-like_sf"/>
</dbReference>
<comment type="caution">
    <text evidence="8">The sequence shown here is derived from an EMBL/GenBank/DDBJ whole genome shotgun (WGS) entry which is preliminary data.</text>
</comment>
<dbReference type="PRINTS" id="PR01021">
    <property type="entry name" value="OMPADOMAIN"/>
</dbReference>
<sequence length="361" mass="39841">MKLSRLLLATTGALSLVSCGSLSEITPEGSSTKLVWPKPEKATRINNNYVGAWTNWDNLGTIEAGMDKRQIFDLIGPPHFSEGFFGVREWDYVFNYREGGEKKYCQYKILFDREMIAQNFFWYPNGCNGNISFSLNGSLHFKTAEHELTPQGKQVVDKVAERLKKSPAKSVMISGYADLRGTAKGSLLLSQRRAESVKARLIEQGVELPITAVGYGETNSEIECKDRIGDTLAECLRKNRRVDISASGKEVKKTEPGKEAGDVGPTLLYKGKNNQTATGKTEIYNVIESAPMIIKVPTESKESAKNAKVRLIEKDITKVINALGYGEQKSLASCKGKTGDALKACLKLNSQLPTKTNETKK</sequence>
<dbReference type="EMBL" id="MUYB01000043">
    <property type="protein sequence ID" value="OOS01755.1"/>
    <property type="molecule type" value="Genomic_DNA"/>
</dbReference>
<dbReference type="PROSITE" id="PS51257">
    <property type="entry name" value="PROKAR_LIPOPROTEIN"/>
    <property type="match status" value="1"/>
</dbReference>
<feature type="signal peptide" evidence="6">
    <location>
        <begin position="1"/>
        <end position="23"/>
    </location>
</feature>
<keyword evidence="9" id="KW-1185">Reference proteome</keyword>
<keyword evidence="3 5" id="KW-0472">Membrane</keyword>
<name>A0A1T0AW66_9PAST</name>
<gene>
    <name evidence="8" type="ORF">B0188_09515</name>
</gene>
<dbReference type="GO" id="GO:0009279">
    <property type="term" value="C:cell outer membrane"/>
    <property type="evidence" value="ECO:0007669"/>
    <property type="project" value="UniProtKB-SubCell"/>
</dbReference>
<dbReference type="SUPFAM" id="SSF103088">
    <property type="entry name" value="OmpA-like"/>
    <property type="match status" value="1"/>
</dbReference>
<accession>A0A1T0AW66</accession>
<organism evidence="8 9">
    <name type="scientific">[Haemophilus] felis</name>
    <dbReference type="NCBI Taxonomy" id="123822"/>
    <lineage>
        <taxon>Bacteria</taxon>
        <taxon>Pseudomonadati</taxon>
        <taxon>Pseudomonadota</taxon>
        <taxon>Gammaproteobacteria</taxon>
        <taxon>Pasteurellales</taxon>
        <taxon>Pasteurellaceae</taxon>
    </lineage>
</organism>
<dbReference type="OrthoDB" id="1149075at2"/>
<dbReference type="PANTHER" id="PTHR30329">
    <property type="entry name" value="STATOR ELEMENT OF FLAGELLAR MOTOR COMPLEX"/>
    <property type="match status" value="1"/>
</dbReference>
<dbReference type="InterPro" id="IPR037873">
    <property type="entry name" value="BamE-like"/>
</dbReference>
<keyword evidence="2 6" id="KW-0732">Signal</keyword>
<dbReference type="Gene3D" id="3.30.1330.60">
    <property type="entry name" value="OmpA-like domain"/>
    <property type="match status" value="1"/>
</dbReference>
<dbReference type="CDD" id="cd07185">
    <property type="entry name" value="OmpA_C-like"/>
    <property type="match status" value="1"/>
</dbReference>
<evidence type="ECO:0000256" key="4">
    <source>
        <dbReference type="ARBA" id="ARBA00023237"/>
    </source>
</evidence>
<evidence type="ECO:0000256" key="3">
    <source>
        <dbReference type="ARBA" id="ARBA00023136"/>
    </source>
</evidence>
<dbReference type="AlphaFoldDB" id="A0A1T0AW66"/>
<dbReference type="InterPro" id="IPR050330">
    <property type="entry name" value="Bact_OuterMem_StrucFunc"/>
</dbReference>